<name>A0A6J5KWH5_9CAUD</name>
<dbReference type="EMBL" id="LR796276">
    <property type="protein sequence ID" value="CAB4133749.1"/>
    <property type="molecule type" value="Genomic_DNA"/>
</dbReference>
<organism evidence="1">
    <name type="scientific">uncultured Caudovirales phage</name>
    <dbReference type="NCBI Taxonomy" id="2100421"/>
    <lineage>
        <taxon>Viruses</taxon>
        <taxon>Duplodnaviria</taxon>
        <taxon>Heunggongvirae</taxon>
        <taxon>Uroviricota</taxon>
        <taxon>Caudoviricetes</taxon>
        <taxon>Peduoviridae</taxon>
        <taxon>Maltschvirus</taxon>
        <taxon>Maltschvirus maltsch</taxon>
    </lineage>
</organism>
<gene>
    <name evidence="2" type="ORF">UFOVP262_7</name>
    <name evidence="1" type="ORF">UFOVP90_33</name>
</gene>
<dbReference type="InterPro" id="IPR016181">
    <property type="entry name" value="Acyl_CoA_acyltransferase"/>
</dbReference>
<evidence type="ECO:0008006" key="3">
    <source>
        <dbReference type="Google" id="ProtNLM"/>
    </source>
</evidence>
<sequence>MIRLANKFDIPILIAMIEEFSKETLIQKYKDQTLWDKKYVGNLLYSLIVGRGFIVIDENLKGMIIAMITPNIWCPKSNQLNELAWWVAPEDRDGLLGGKLWLEFNKQAQKLLDEKRIDVVMTSLMANSPNIDYSKRGFKQLHTTFFRE</sequence>
<protein>
    <recommendedName>
        <fullName evidence="3">N-acetyltransferase domain-containing protein</fullName>
    </recommendedName>
</protein>
<proteinExistence type="predicted"/>
<dbReference type="EMBL" id="LR796202">
    <property type="protein sequence ID" value="CAB4126794.1"/>
    <property type="molecule type" value="Genomic_DNA"/>
</dbReference>
<evidence type="ECO:0000313" key="1">
    <source>
        <dbReference type="EMBL" id="CAB4126794.1"/>
    </source>
</evidence>
<dbReference type="SUPFAM" id="SSF55729">
    <property type="entry name" value="Acyl-CoA N-acyltransferases (Nat)"/>
    <property type="match status" value="1"/>
</dbReference>
<reference evidence="1" key="1">
    <citation type="submission" date="2020-04" db="EMBL/GenBank/DDBJ databases">
        <authorList>
            <person name="Chiriac C."/>
            <person name="Salcher M."/>
            <person name="Ghai R."/>
            <person name="Kavagutti S V."/>
        </authorList>
    </citation>
    <scope>NUCLEOTIDE SEQUENCE</scope>
</reference>
<evidence type="ECO:0000313" key="2">
    <source>
        <dbReference type="EMBL" id="CAB4133749.1"/>
    </source>
</evidence>
<accession>A0A6J5KWH5</accession>